<dbReference type="InterPro" id="IPR007627">
    <property type="entry name" value="RNA_pol_sigma70_r2"/>
</dbReference>
<protein>
    <submittedName>
        <fullName evidence="7">RNA polymerase sigma factor CarQ</fullName>
    </submittedName>
</protein>
<dbReference type="Proteomes" id="UP000318995">
    <property type="component" value="Unassembled WGS sequence"/>
</dbReference>
<keyword evidence="4" id="KW-0804">Transcription</keyword>
<evidence type="ECO:0000259" key="5">
    <source>
        <dbReference type="Pfam" id="PF04542"/>
    </source>
</evidence>
<dbReference type="SUPFAM" id="SSF88946">
    <property type="entry name" value="Sigma2 domain of RNA polymerase sigma factors"/>
    <property type="match status" value="1"/>
</dbReference>
<dbReference type="Gene3D" id="1.10.1740.10">
    <property type="match status" value="1"/>
</dbReference>
<evidence type="ECO:0000256" key="1">
    <source>
        <dbReference type="ARBA" id="ARBA00010641"/>
    </source>
</evidence>
<evidence type="ECO:0000256" key="3">
    <source>
        <dbReference type="ARBA" id="ARBA00023082"/>
    </source>
</evidence>
<dbReference type="InterPro" id="IPR039425">
    <property type="entry name" value="RNA_pol_sigma-70-like"/>
</dbReference>
<dbReference type="InterPro" id="IPR014284">
    <property type="entry name" value="RNA_pol_sigma-70_dom"/>
</dbReference>
<dbReference type="Gene3D" id="1.10.10.10">
    <property type="entry name" value="Winged helix-like DNA-binding domain superfamily/Winged helix DNA-binding domain"/>
    <property type="match status" value="1"/>
</dbReference>
<dbReference type="InterPro" id="IPR013324">
    <property type="entry name" value="RNA_pol_sigma_r3/r4-like"/>
</dbReference>
<dbReference type="NCBIfam" id="TIGR02989">
    <property type="entry name" value="Sig-70_gvs1"/>
    <property type="match status" value="1"/>
</dbReference>
<evidence type="ECO:0000259" key="6">
    <source>
        <dbReference type="Pfam" id="PF08281"/>
    </source>
</evidence>
<dbReference type="InterPro" id="IPR013249">
    <property type="entry name" value="RNA_pol_sigma70_r4_t2"/>
</dbReference>
<keyword evidence="2" id="KW-0805">Transcription regulation</keyword>
<dbReference type="GO" id="GO:0006352">
    <property type="term" value="P:DNA-templated transcription initiation"/>
    <property type="evidence" value="ECO:0007669"/>
    <property type="project" value="InterPro"/>
</dbReference>
<organism evidence="7 8">
    <name type="scientific">Botrimarina hoheduenensis</name>
    <dbReference type="NCBI Taxonomy" id="2528000"/>
    <lineage>
        <taxon>Bacteria</taxon>
        <taxon>Pseudomonadati</taxon>
        <taxon>Planctomycetota</taxon>
        <taxon>Planctomycetia</taxon>
        <taxon>Pirellulales</taxon>
        <taxon>Lacipirellulaceae</taxon>
        <taxon>Botrimarina</taxon>
    </lineage>
</organism>
<reference evidence="7 8" key="1">
    <citation type="submission" date="2019-02" db="EMBL/GenBank/DDBJ databases">
        <title>Deep-cultivation of Planctomycetes and their phenomic and genomic characterization uncovers novel biology.</title>
        <authorList>
            <person name="Wiegand S."/>
            <person name="Jogler M."/>
            <person name="Boedeker C."/>
            <person name="Pinto D."/>
            <person name="Vollmers J."/>
            <person name="Rivas-Marin E."/>
            <person name="Kohn T."/>
            <person name="Peeters S.H."/>
            <person name="Heuer A."/>
            <person name="Rast P."/>
            <person name="Oberbeckmann S."/>
            <person name="Bunk B."/>
            <person name="Jeske O."/>
            <person name="Meyerdierks A."/>
            <person name="Storesund J.E."/>
            <person name="Kallscheuer N."/>
            <person name="Luecker S."/>
            <person name="Lage O.M."/>
            <person name="Pohl T."/>
            <person name="Merkel B.J."/>
            <person name="Hornburger P."/>
            <person name="Mueller R.-W."/>
            <person name="Bruemmer F."/>
            <person name="Labrenz M."/>
            <person name="Spormann A.M."/>
            <person name="Op Den Camp H."/>
            <person name="Overmann J."/>
            <person name="Amann R."/>
            <person name="Jetten M.S.M."/>
            <person name="Mascher T."/>
            <person name="Medema M.H."/>
            <person name="Devos D.P."/>
            <person name="Kaster A.-K."/>
            <person name="Ovreas L."/>
            <person name="Rohde M."/>
            <person name="Galperin M.Y."/>
            <person name="Jogler C."/>
        </authorList>
    </citation>
    <scope>NUCLEOTIDE SEQUENCE [LARGE SCALE GENOMIC DNA]</scope>
    <source>
        <strain evidence="7 8">Pla111</strain>
    </source>
</reference>
<sequence length="174" mass="19559">MSRSDHREQFLALLSEHEAQLMGFLCAVAPNYQDAEDLLQQTVLTMWQKFDQYEIGTSFVAWGRQIARYKAMNLLQSRRLTPLDADVIDLLIVSLDEQEPEQRVARRRALSGCLSKLPADDRRLVEVAYAGEQSIKEIAATIDRSAGGVYNSLARIRAALLKCIQSTLAQEGFA</sequence>
<comment type="similarity">
    <text evidence="1">Belongs to the sigma-70 factor family. ECF subfamily.</text>
</comment>
<keyword evidence="3" id="KW-0731">Sigma factor</keyword>
<feature type="domain" description="RNA polymerase sigma factor 70 region 4 type 2" evidence="6">
    <location>
        <begin position="108"/>
        <end position="160"/>
    </location>
</feature>
<proteinExistence type="inferred from homology"/>
<dbReference type="Pfam" id="PF04542">
    <property type="entry name" value="Sigma70_r2"/>
    <property type="match status" value="1"/>
</dbReference>
<dbReference type="PANTHER" id="PTHR43133:SF51">
    <property type="entry name" value="RNA POLYMERASE SIGMA FACTOR"/>
    <property type="match status" value="1"/>
</dbReference>
<name>A0A5C5WCT5_9BACT</name>
<dbReference type="InterPro" id="IPR036388">
    <property type="entry name" value="WH-like_DNA-bd_sf"/>
</dbReference>
<keyword evidence="8" id="KW-1185">Reference proteome</keyword>
<dbReference type="EMBL" id="SJPH01000002">
    <property type="protein sequence ID" value="TWT47849.1"/>
    <property type="molecule type" value="Genomic_DNA"/>
</dbReference>
<dbReference type="PANTHER" id="PTHR43133">
    <property type="entry name" value="RNA POLYMERASE ECF-TYPE SIGMA FACTO"/>
    <property type="match status" value="1"/>
</dbReference>
<dbReference type="InterPro" id="IPR013325">
    <property type="entry name" value="RNA_pol_sigma_r2"/>
</dbReference>
<gene>
    <name evidence="7" type="primary">carQ_2</name>
    <name evidence="7" type="ORF">Pla111_14740</name>
</gene>
<dbReference type="Pfam" id="PF08281">
    <property type="entry name" value="Sigma70_r4_2"/>
    <property type="match status" value="1"/>
</dbReference>
<feature type="domain" description="RNA polymerase sigma-70 region 2" evidence="5">
    <location>
        <begin position="14"/>
        <end position="79"/>
    </location>
</feature>
<dbReference type="GO" id="GO:0016987">
    <property type="term" value="F:sigma factor activity"/>
    <property type="evidence" value="ECO:0007669"/>
    <property type="project" value="UniProtKB-KW"/>
</dbReference>
<accession>A0A5C5WCT5</accession>
<evidence type="ECO:0000313" key="7">
    <source>
        <dbReference type="EMBL" id="TWT47849.1"/>
    </source>
</evidence>
<comment type="caution">
    <text evidence="7">The sequence shown here is derived from an EMBL/GenBank/DDBJ whole genome shotgun (WGS) entry which is preliminary data.</text>
</comment>
<dbReference type="GO" id="GO:0003677">
    <property type="term" value="F:DNA binding"/>
    <property type="evidence" value="ECO:0007669"/>
    <property type="project" value="InterPro"/>
</dbReference>
<evidence type="ECO:0000256" key="2">
    <source>
        <dbReference type="ARBA" id="ARBA00023015"/>
    </source>
</evidence>
<evidence type="ECO:0000313" key="8">
    <source>
        <dbReference type="Proteomes" id="UP000318995"/>
    </source>
</evidence>
<dbReference type="InterPro" id="IPR014331">
    <property type="entry name" value="RNA_pol_sigma70_ECF_RHOBA"/>
</dbReference>
<dbReference type="AlphaFoldDB" id="A0A5C5WCT5"/>
<evidence type="ECO:0000256" key="4">
    <source>
        <dbReference type="ARBA" id="ARBA00023163"/>
    </source>
</evidence>
<dbReference type="SUPFAM" id="SSF88659">
    <property type="entry name" value="Sigma3 and sigma4 domains of RNA polymerase sigma factors"/>
    <property type="match status" value="1"/>
</dbReference>
<dbReference type="NCBIfam" id="TIGR02937">
    <property type="entry name" value="sigma70-ECF"/>
    <property type="match status" value="1"/>
</dbReference>
<dbReference type="RefSeq" id="WP_197524832.1">
    <property type="nucleotide sequence ID" value="NZ_SJPH01000002.1"/>
</dbReference>